<name>A0ABR3GB38_9PEZI</name>
<dbReference type="Proteomes" id="UP001447188">
    <property type="component" value="Unassembled WGS sequence"/>
</dbReference>
<comment type="caution">
    <text evidence="1">The sequence shown here is derived from an EMBL/GenBank/DDBJ whole genome shotgun (WGS) entry which is preliminary data.</text>
</comment>
<proteinExistence type="predicted"/>
<protein>
    <submittedName>
        <fullName evidence="1">Uncharacterized protein</fullName>
    </submittedName>
</protein>
<accession>A0ABR3GB38</accession>
<evidence type="ECO:0000313" key="2">
    <source>
        <dbReference type="Proteomes" id="UP001447188"/>
    </source>
</evidence>
<keyword evidence="2" id="KW-1185">Reference proteome</keyword>
<evidence type="ECO:0000313" key="1">
    <source>
        <dbReference type="EMBL" id="KAL0633178.1"/>
    </source>
</evidence>
<sequence length="116" mass="13222">MKSIVNELETLHPLLSNLRDLTITNPEMVAVQVFGNKYGALDQYQTALEELVKVLKKSLDSKGLQRRLETLLWPLREGETLKYLTQIERIKQTFIIALSLDSASSSKKNTAIFEED</sequence>
<reference evidence="1 2" key="1">
    <citation type="submission" date="2024-02" db="EMBL/GenBank/DDBJ databases">
        <title>Discinaceae phylogenomics.</title>
        <authorList>
            <person name="Dirks A.C."/>
            <person name="James T.Y."/>
        </authorList>
    </citation>
    <scope>NUCLEOTIDE SEQUENCE [LARGE SCALE GENOMIC DNA]</scope>
    <source>
        <strain evidence="1 2">ACD0624</strain>
    </source>
</reference>
<gene>
    <name evidence="1" type="ORF">Q9L58_007919</name>
</gene>
<dbReference type="EMBL" id="JBBBZM010000134">
    <property type="protein sequence ID" value="KAL0633178.1"/>
    <property type="molecule type" value="Genomic_DNA"/>
</dbReference>
<organism evidence="1 2">
    <name type="scientific">Discina gigas</name>
    <dbReference type="NCBI Taxonomy" id="1032678"/>
    <lineage>
        <taxon>Eukaryota</taxon>
        <taxon>Fungi</taxon>
        <taxon>Dikarya</taxon>
        <taxon>Ascomycota</taxon>
        <taxon>Pezizomycotina</taxon>
        <taxon>Pezizomycetes</taxon>
        <taxon>Pezizales</taxon>
        <taxon>Discinaceae</taxon>
        <taxon>Discina</taxon>
    </lineage>
</organism>